<dbReference type="EMBL" id="RCHU01001018">
    <property type="protein sequence ID" value="TKR84035.1"/>
    <property type="molecule type" value="Genomic_DNA"/>
</dbReference>
<comment type="caution">
    <text evidence="2">The sequence shown here is derived from an EMBL/GenBank/DDBJ whole genome shotgun (WGS) entry which is preliminary data.</text>
</comment>
<organism evidence="2">
    <name type="scientific">Populus alba</name>
    <name type="common">White poplar</name>
    <dbReference type="NCBI Taxonomy" id="43335"/>
    <lineage>
        <taxon>Eukaryota</taxon>
        <taxon>Viridiplantae</taxon>
        <taxon>Streptophyta</taxon>
        <taxon>Embryophyta</taxon>
        <taxon>Tracheophyta</taxon>
        <taxon>Spermatophyta</taxon>
        <taxon>Magnoliopsida</taxon>
        <taxon>eudicotyledons</taxon>
        <taxon>Gunneridae</taxon>
        <taxon>Pentapetalae</taxon>
        <taxon>rosids</taxon>
        <taxon>fabids</taxon>
        <taxon>Malpighiales</taxon>
        <taxon>Salicaceae</taxon>
        <taxon>Saliceae</taxon>
        <taxon>Populus</taxon>
    </lineage>
</organism>
<dbReference type="AlphaFoldDB" id="A0A4V6A3Z3"/>
<protein>
    <submittedName>
        <fullName evidence="2">Uncharacterized protein</fullName>
    </submittedName>
</protein>
<proteinExistence type="predicted"/>
<feature type="region of interest" description="Disordered" evidence="1">
    <location>
        <begin position="79"/>
        <end position="114"/>
    </location>
</feature>
<sequence>MDTQDLDTVRASRFGATVIMITAHYYITRRFCGFRATVHSTFAQQNQVAGIVTLKRKLGFAVALALLLWSLGDPPPPPELPPEYLRVGSEAGQHGHQDKRSYFLSTQPSKSYCP</sequence>
<reference evidence="2" key="1">
    <citation type="submission" date="2018-10" db="EMBL/GenBank/DDBJ databases">
        <title>Population genomic analysis revealed the cold adaptation of white poplar.</title>
        <authorList>
            <person name="Liu Y.-J."/>
        </authorList>
    </citation>
    <scope>NUCLEOTIDE SEQUENCE [LARGE SCALE GENOMIC DNA]</scope>
    <source>
        <strain evidence="2">PAL-ZL1</strain>
    </source>
</reference>
<evidence type="ECO:0000313" key="2">
    <source>
        <dbReference type="EMBL" id="TKR84035.1"/>
    </source>
</evidence>
<gene>
    <name evidence="2" type="ORF">D5086_0000260680</name>
</gene>
<evidence type="ECO:0000256" key="1">
    <source>
        <dbReference type="SAM" id="MobiDB-lite"/>
    </source>
</evidence>
<feature type="compositionally biased region" description="Polar residues" evidence="1">
    <location>
        <begin position="103"/>
        <end position="114"/>
    </location>
</feature>
<accession>A0A4V6A3Z3</accession>
<name>A0A4V6A3Z3_POPAL</name>